<reference evidence="2" key="1">
    <citation type="submission" date="2018-04" db="EMBL/GenBank/DDBJ databases">
        <title>WGS assembly of Panicum hallii.</title>
        <authorList>
            <person name="Lovell J."/>
            <person name="Jenkins J."/>
            <person name="Lowry D."/>
            <person name="Mamidi S."/>
            <person name="Sreedasyam A."/>
            <person name="Weng X."/>
            <person name="Barry K."/>
            <person name="Bonette J."/>
            <person name="Campitelli B."/>
            <person name="Daum C."/>
            <person name="Gordon S."/>
            <person name="Gould B."/>
            <person name="Lipzen A."/>
            <person name="Macqueen A."/>
            <person name="Palacio-Mejia J."/>
            <person name="Plott C."/>
            <person name="Shakirov E."/>
            <person name="Shu S."/>
            <person name="Yoshinaga Y."/>
            <person name="Zane M."/>
            <person name="Rokhsar D."/>
            <person name="Grimwood J."/>
            <person name="Schmutz J."/>
            <person name="Juenger T."/>
        </authorList>
    </citation>
    <scope>NUCLEOTIDE SEQUENCE [LARGE SCALE GENOMIC DNA]</scope>
    <source>
        <strain evidence="2">FIL2</strain>
    </source>
</reference>
<proteinExistence type="predicted"/>
<organism evidence="2">
    <name type="scientific">Panicum hallii</name>
    <dbReference type="NCBI Taxonomy" id="206008"/>
    <lineage>
        <taxon>Eukaryota</taxon>
        <taxon>Viridiplantae</taxon>
        <taxon>Streptophyta</taxon>
        <taxon>Embryophyta</taxon>
        <taxon>Tracheophyta</taxon>
        <taxon>Spermatophyta</taxon>
        <taxon>Magnoliopsida</taxon>
        <taxon>Liliopsida</taxon>
        <taxon>Poales</taxon>
        <taxon>Poaceae</taxon>
        <taxon>PACMAD clade</taxon>
        <taxon>Panicoideae</taxon>
        <taxon>Panicodae</taxon>
        <taxon>Paniceae</taxon>
        <taxon>Panicinae</taxon>
        <taxon>Panicum</taxon>
        <taxon>Panicum sect. Panicum</taxon>
    </lineage>
</organism>
<feature type="compositionally biased region" description="Low complexity" evidence="1">
    <location>
        <begin position="1"/>
        <end position="11"/>
    </location>
</feature>
<feature type="compositionally biased region" description="Gly residues" evidence="1">
    <location>
        <begin position="12"/>
        <end position="22"/>
    </location>
</feature>
<dbReference type="AlphaFoldDB" id="A0A2T8KVR4"/>
<evidence type="ECO:0000256" key="1">
    <source>
        <dbReference type="SAM" id="MobiDB-lite"/>
    </source>
</evidence>
<sequence length="75" mass="7215">MARSGGSSDGELPGGSGGGAARLGGAAAAWRGVAERSGAAGQRQRRRASQGELRARRGGSLPGRSPPAAAGSFPG</sequence>
<name>A0A2T8KVR4_9POAL</name>
<gene>
    <name evidence="2" type="ORF">PAHAL_1G184100</name>
</gene>
<protein>
    <submittedName>
        <fullName evidence="2">Uncharacterized protein</fullName>
    </submittedName>
</protein>
<dbReference type="Gramene" id="PVH66244">
    <property type="protein sequence ID" value="PVH66244"/>
    <property type="gene ID" value="PAHAL_1G184100"/>
</dbReference>
<evidence type="ECO:0000313" key="2">
    <source>
        <dbReference type="EMBL" id="PVH66244.1"/>
    </source>
</evidence>
<feature type="compositionally biased region" description="Low complexity" evidence="1">
    <location>
        <begin position="23"/>
        <end position="42"/>
    </location>
</feature>
<feature type="region of interest" description="Disordered" evidence="1">
    <location>
        <begin position="1"/>
        <end position="75"/>
    </location>
</feature>
<dbReference type="Proteomes" id="UP000243499">
    <property type="component" value="Chromosome 1"/>
</dbReference>
<accession>A0A2T8KVR4</accession>
<dbReference type="EMBL" id="CM008046">
    <property type="protein sequence ID" value="PVH66244.1"/>
    <property type="molecule type" value="Genomic_DNA"/>
</dbReference>